<proteinExistence type="predicted"/>
<gene>
    <name evidence="1" type="ORF">AB0D65_16305</name>
</gene>
<accession>A0ABV3E5S7</accession>
<sequence>MCRPWIRRRAPHEVHAGFGFGPHYCLGAALAHQETAVPLDTFRFTSRSRRTAVRLGTAVLAGAWRLPVRL</sequence>
<dbReference type="EMBL" id="JBEZLS010000010">
    <property type="protein sequence ID" value="MEU9352506.1"/>
    <property type="molecule type" value="Genomic_DNA"/>
</dbReference>
<dbReference type="Gene3D" id="1.10.630.10">
    <property type="entry name" value="Cytochrome P450"/>
    <property type="match status" value="1"/>
</dbReference>
<dbReference type="RefSeq" id="WP_359980801.1">
    <property type="nucleotide sequence ID" value="NZ_JBEZLS010000010.1"/>
</dbReference>
<evidence type="ECO:0000313" key="1">
    <source>
        <dbReference type="EMBL" id="MEU9352506.1"/>
    </source>
</evidence>
<organism evidence="1 2">
    <name type="scientific">Streptomyces griseoloalbus</name>
    <dbReference type="NCBI Taxonomy" id="67303"/>
    <lineage>
        <taxon>Bacteria</taxon>
        <taxon>Bacillati</taxon>
        <taxon>Actinomycetota</taxon>
        <taxon>Actinomycetes</taxon>
        <taxon>Kitasatosporales</taxon>
        <taxon>Streptomycetaceae</taxon>
        <taxon>Streptomyces</taxon>
    </lineage>
</organism>
<keyword evidence="2" id="KW-1185">Reference proteome</keyword>
<name>A0ABV3E5S7_9ACTN</name>
<dbReference type="InterPro" id="IPR036396">
    <property type="entry name" value="Cyt_P450_sf"/>
</dbReference>
<protein>
    <recommendedName>
        <fullName evidence="3">Cytochrome P450</fullName>
    </recommendedName>
</protein>
<dbReference type="SUPFAM" id="SSF48264">
    <property type="entry name" value="Cytochrome P450"/>
    <property type="match status" value="1"/>
</dbReference>
<dbReference type="InterPro" id="IPR017972">
    <property type="entry name" value="Cyt_P450_CS"/>
</dbReference>
<comment type="caution">
    <text evidence="1">The sequence shown here is derived from an EMBL/GenBank/DDBJ whole genome shotgun (WGS) entry which is preliminary data.</text>
</comment>
<dbReference type="PROSITE" id="PS00086">
    <property type="entry name" value="CYTOCHROME_P450"/>
    <property type="match status" value="1"/>
</dbReference>
<evidence type="ECO:0008006" key="3">
    <source>
        <dbReference type="Google" id="ProtNLM"/>
    </source>
</evidence>
<evidence type="ECO:0000313" key="2">
    <source>
        <dbReference type="Proteomes" id="UP001551582"/>
    </source>
</evidence>
<reference evidence="1 2" key="1">
    <citation type="submission" date="2024-06" db="EMBL/GenBank/DDBJ databases">
        <title>The Natural Products Discovery Center: Release of the First 8490 Sequenced Strains for Exploring Actinobacteria Biosynthetic Diversity.</title>
        <authorList>
            <person name="Kalkreuter E."/>
            <person name="Kautsar S.A."/>
            <person name="Yang D."/>
            <person name="Bader C.D."/>
            <person name="Teijaro C.N."/>
            <person name="Fluegel L."/>
            <person name="Davis C.M."/>
            <person name="Simpson J.R."/>
            <person name="Lauterbach L."/>
            <person name="Steele A.D."/>
            <person name="Gui C."/>
            <person name="Meng S."/>
            <person name="Li G."/>
            <person name="Viehrig K."/>
            <person name="Ye F."/>
            <person name="Su P."/>
            <person name="Kiefer A.F."/>
            <person name="Nichols A."/>
            <person name="Cepeda A.J."/>
            <person name="Yan W."/>
            <person name="Fan B."/>
            <person name="Jiang Y."/>
            <person name="Adhikari A."/>
            <person name="Zheng C.-J."/>
            <person name="Schuster L."/>
            <person name="Cowan T.M."/>
            <person name="Smanski M.J."/>
            <person name="Chevrette M.G."/>
            <person name="De Carvalho L.P.S."/>
            <person name="Shen B."/>
        </authorList>
    </citation>
    <scope>NUCLEOTIDE SEQUENCE [LARGE SCALE GENOMIC DNA]</scope>
    <source>
        <strain evidence="1 2">NPDC048274</strain>
    </source>
</reference>
<dbReference type="Proteomes" id="UP001551582">
    <property type="component" value="Unassembled WGS sequence"/>
</dbReference>